<comment type="caution">
    <text evidence="1">The sequence shown here is derived from an EMBL/GenBank/DDBJ whole genome shotgun (WGS) entry which is preliminary data.</text>
</comment>
<dbReference type="InterPro" id="IPR048142">
    <property type="entry name" value="QRL_CxxC_CxxC"/>
</dbReference>
<dbReference type="Proteomes" id="UP000517694">
    <property type="component" value="Unassembled WGS sequence"/>
</dbReference>
<dbReference type="AlphaFoldDB" id="A0A7X1LTD6"/>
<accession>A0A7X1LTD6</accession>
<dbReference type="EMBL" id="JACMHY010000013">
    <property type="protein sequence ID" value="MBC2868642.1"/>
    <property type="molecule type" value="Genomic_DNA"/>
</dbReference>
<proteinExistence type="predicted"/>
<name>A0A7X1LTD6_9ACTN</name>
<evidence type="ECO:0000313" key="1">
    <source>
        <dbReference type="EMBL" id="MBC2868642.1"/>
    </source>
</evidence>
<reference evidence="1 2" key="1">
    <citation type="submission" date="2020-08" db="EMBL/GenBank/DDBJ databases">
        <title>Whole-Genome Sequence of French Clinical Streptomyces mexicanus Strain Q0842.</title>
        <authorList>
            <person name="Boxberger M."/>
            <person name="La Scola B."/>
        </authorList>
    </citation>
    <scope>NUCLEOTIDE SEQUENCE [LARGE SCALE GENOMIC DNA]</scope>
    <source>
        <strain evidence="1 2">Marseille-Q0842</strain>
    </source>
</reference>
<dbReference type="RefSeq" id="WP_159662123.1">
    <property type="nucleotide sequence ID" value="NZ_JACMHY010000013.1"/>
</dbReference>
<keyword evidence="2" id="KW-1185">Reference proteome</keyword>
<evidence type="ECO:0000313" key="2">
    <source>
        <dbReference type="Proteomes" id="UP000517694"/>
    </source>
</evidence>
<organism evidence="1 2">
    <name type="scientific">Streptomyces mexicanus</name>
    <dbReference type="NCBI Taxonomy" id="178566"/>
    <lineage>
        <taxon>Bacteria</taxon>
        <taxon>Bacillati</taxon>
        <taxon>Actinomycetota</taxon>
        <taxon>Actinomycetes</taxon>
        <taxon>Kitasatosporales</taxon>
        <taxon>Streptomycetaceae</taxon>
        <taxon>Streptomyces</taxon>
    </lineage>
</organism>
<protein>
    <submittedName>
        <fullName evidence="1">Uncharacterized protein</fullName>
    </submittedName>
</protein>
<dbReference type="NCBIfam" id="NF041638">
    <property type="entry name" value="QRL_CxxC_CxxC"/>
    <property type="match status" value="1"/>
</dbReference>
<sequence>MNRPADNDVVDVDLYDDGSFADFGFNQAPGATAVLAAVRGNGPVPTTGLATRRQLRAMGLSPGGHEPVARLVWSRGKRWAWLYRVDLAKPKRQATPAQQVALDRALAARQTCPLCKRRYLVCLPLKTLGSCLECHDGTPADPNSYIAALVTHRLAA</sequence>
<dbReference type="OrthoDB" id="4553528at2"/>
<gene>
    <name evidence="1" type="ORF">H1R13_27855</name>
</gene>